<feature type="region of interest" description="Disordered" evidence="1">
    <location>
        <begin position="1"/>
        <end position="39"/>
    </location>
</feature>
<protein>
    <submittedName>
        <fullName evidence="2">Uncharacterized protein</fullName>
    </submittedName>
</protein>
<proteinExistence type="predicted"/>
<reference evidence="2" key="5">
    <citation type="journal article" date="2021" name="G3 (Bethesda)">
        <title>Aegilops tauschii genome assembly Aet v5.0 features greater sequence contiguity and improved annotation.</title>
        <authorList>
            <person name="Wang L."/>
            <person name="Zhu T."/>
            <person name="Rodriguez J.C."/>
            <person name="Deal K.R."/>
            <person name="Dubcovsky J."/>
            <person name="McGuire P.E."/>
            <person name="Lux T."/>
            <person name="Spannagl M."/>
            <person name="Mayer K.F.X."/>
            <person name="Baldrich P."/>
            <person name="Meyers B.C."/>
            <person name="Huo N."/>
            <person name="Gu Y.Q."/>
            <person name="Zhou H."/>
            <person name="Devos K.M."/>
            <person name="Bennetzen J.L."/>
            <person name="Unver T."/>
            <person name="Budak H."/>
            <person name="Gulick P.J."/>
            <person name="Galiba G."/>
            <person name="Kalapos B."/>
            <person name="Nelson D.R."/>
            <person name="Li P."/>
            <person name="You F.M."/>
            <person name="Luo M.C."/>
            <person name="Dvorak J."/>
        </authorList>
    </citation>
    <scope>NUCLEOTIDE SEQUENCE [LARGE SCALE GENOMIC DNA]</scope>
    <source>
        <strain evidence="2">cv. AL8/78</strain>
    </source>
</reference>
<reference evidence="2" key="3">
    <citation type="journal article" date="2017" name="Nature">
        <title>Genome sequence of the progenitor of the wheat D genome Aegilops tauschii.</title>
        <authorList>
            <person name="Luo M.C."/>
            <person name="Gu Y.Q."/>
            <person name="Puiu D."/>
            <person name="Wang H."/>
            <person name="Twardziok S.O."/>
            <person name="Deal K.R."/>
            <person name="Huo N."/>
            <person name="Zhu T."/>
            <person name="Wang L."/>
            <person name="Wang Y."/>
            <person name="McGuire P.E."/>
            <person name="Liu S."/>
            <person name="Long H."/>
            <person name="Ramasamy R.K."/>
            <person name="Rodriguez J.C."/>
            <person name="Van S.L."/>
            <person name="Yuan L."/>
            <person name="Wang Z."/>
            <person name="Xia Z."/>
            <person name="Xiao L."/>
            <person name="Anderson O.D."/>
            <person name="Ouyang S."/>
            <person name="Liang Y."/>
            <person name="Zimin A.V."/>
            <person name="Pertea G."/>
            <person name="Qi P."/>
            <person name="Bennetzen J.L."/>
            <person name="Dai X."/>
            <person name="Dawson M.W."/>
            <person name="Muller H.G."/>
            <person name="Kugler K."/>
            <person name="Rivarola-Duarte L."/>
            <person name="Spannagl M."/>
            <person name="Mayer K.F.X."/>
            <person name="Lu F.H."/>
            <person name="Bevan M.W."/>
            <person name="Leroy P."/>
            <person name="Li P."/>
            <person name="You F.M."/>
            <person name="Sun Q."/>
            <person name="Liu Z."/>
            <person name="Lyons E."/>
            <person name="Wicker T."/>
            <person name="Salzberg S.L."/>
            <person name="Devos K.M."/>
            <person name="Dvorak J."/>
        </authorList>
    </citation>
    <scope>NUCLEOTIDE SEQUENCE [LARGE SCALE GENOMIC DNA]</scope>
    <source>
        <strain evidence="2">cv. AL8/78</strain>
    </source>
</reference>
<reference evidence="2" key="4">
    <citation type="submission" date="2019-03" db="UniProtKB">
        <authorList>
            <consortium name="EnsemblPlants"/>
        </authorList>
    </citation>
    <scope>IDENTIFICATION</scope>
</reference>
<accession>A0A453BNR0</accession>
<evidence type="ECO:0000313" key="3">
    <source>
        <dbReference type="Proteomes" id="UP000015105"/>
    </source>
</evidence>
<dbReference type="EnsemblPlants" id="AET2Gv20579200.1">
    <property type="protein sequence ID" value="AET2Gv20579200.1"/>
    <property type="gene ID" value="AET2Gv20579200"/>
</dbReference>
<name>A0A453BNR0_AEGTS</name>
<keyword evidence="3" id="KW-1185">Reference proteome</keyword>
<evidence type="ECO:0000313" key="2">
    <source>
        <dbReference type="EnsemblPlants" id="AET2Gv20579200.1"/>
    </source>
</evidence>
<dbReference type="AlphaFoldDB" id="A0A453BNR0"/>
<dbReference type="Proteomes" id="UP000015105">
    <property type="component" value="Chromosome 2D"/>
</dbReference>
<organism evidence="2 3">
    <name type="scientific">Aegilops tauschii subsp. strangulata</name>
    <name type="common">Goatgrass</name>
    <dbReference type="NCBI Taxonomy" id="200361"/>
    <lineage>
        <taxon>Eukaryota</taxon>
        <taxon>Viridiplantae</taxon>
        <taxon>Streptophyta</taxon>
        <taxon>Embryophyta</taxon>
        <taxon>Tracheophyta</taxon>
        <taxon>Spermatophyta</taxon>
        <taxon>Magnoliopsida</taxon>
        <taxon>Liliopsida</taxon>
        <taxon>Poales</taxon>
        <taxon>Poaceae</taxon>
        <taxon>BOP clade</taxon>
        <taxon>Pooideae</taxon>
        <taxon>Triticodae</taxon>
        <taxon>Triticeae</taxon>
        <taxon>Triticinae</taxon>
        <taxon>Aegilops</taxon>
    </lineage>
</organism>
<reference evidence="3" key="2">
    <citation type="journal article" date="2017" name="Nat. Plants">
        <title>The Aegilops tauschii genome reveals multiple impacts of transposons.</title>
        <authorList>
            <person name="Zhao G."/>
            <person name="Zou C."/>
            <person name="Li K."/>
            <person name="Wang K."/>
            <person name="Li T."/>
            <person name="Gao L."/>
            <person name="Zhang X."/>
            <person name="Wang H."/>
            <person name="Yang Z."/>
            <person name="Liu X."/>
            <person name="Jiang W."/>
            <person name="Mao L."/>
            <person name="Kong X."/>
            <person name="Jiao Y."/>
            <person name="Jia J."/>
        </authorList>
    </citation>
    <scope>NUCLEOTIDE SEQUENCE [LARGE SCALE GENOMIC DNA]</scope>
    <source>
        <strain evidence="3">cv. AL8/78</strain>
    </source>
</reference>
<dbReference type="Gramene" id="AET2Gv20579200.1">
    <property type="protein sequence ID" value="AET2Gv20579200.1"/>
    <property type="gene ID" value="AET2Gv20579200"/>
</dbReference>
<evidence type="ECO:0000256" key="1">
    <source>
        <dbReference type="SAM" id="MobiDB-lite"/>
    </source>
</evidence>
<sequence>SPLSRHANLDRRRRATPRFLANSAPTATGGTTIPYHTGRRRTRLPWFLAERDKPEQTPIVATMDKQKGNASGKEKEKERTLDSIMKRKLPVSGMQKGNGKGNAAATTRLPRKLTNDSSNVPIAELLYRVKKKPPPRITRTRLIGISSKHIEYDKDLIKEVMAKMICVHEYSFRMVEHKWFNILMKCLNPNYQP</sequence>
<reference evidence="3" key="1">
    <citation type="journal article" date="2014" name="Science">
        <title>Ancient hybridizations among the ancestral genomes of bread wheat.</title>
        <authorList>
            <consortium name="International Wheat Genome Sequencing Consortium,"/>
            <person name="Marcussen T."/>
            <person name="Sandve S.R."/>
            <person name="Heier L."/>
            <person name="Spannagl M."/>
            <person name="Pfeifer M."/>
            <person name="Jakobsen K.S."/>
            <person name="Wulff B.B."/>
            <person name="Steuernagel B."/>
            <person name="Mayer K.F."/>
            <person name="Olsen O.A."/>
        </authorList>
    </citation>
    <scope>NUCLEOTIDE SEQUENCE [LARGE SCALE GENOMIC DNA]</scope>
    <source>
        <strain evidence="3">cv. AL8/78</strain>
    </source>
</reference>